<reference evidence="3 4" key="1">
    <citation type="submission" date="2015-09" db="EMBL/GenBank/DDBJ databases">
        <authorList>
            <consortium name="Swine Surveillance"/>
        </authorList>
    </citation>
    <scope>NUCLEOTIDE SEQUENCE [LARGE SCALE GENOMIC DNA]</scope>
    <source>
        <strain evidence="3 4">CECT 8399</strain>
    </source>
</reference>
<feature type="region of interest" description="Disordered" evidence="1">
    <location>
        <begin position="169"/>
        <end position="198"/>
    </location>
</feature>
<evidence type="ECO:0000313" key="3">
    <source>
        <dbReference type="EMBL" id="CUI01473.1"/>
    </source>
</evidence>
<dbReference type="STRING" id="1396826.PHA8399_03618"/>
<proteinExistence type="predicted"/>
<organism evidence="3 4">
    <name type="scientific">Leisingera aquaemixtae</name>
    <dbReference type="NCBI Taxonomy" id="1396826"/>
    <lineage>
        <taxon>Bacteria</taxon>
        <taxon>Pseudomonadati</taxon>
        <taxon>Pseudomonadota</taxon>
        <taxon>Alphaproteobacteria</taxon>
        <taxon>Rhodobacterales</taxon>
        <taxon>Roseobacteraceae</taxon>
        <taxon>Leisingera</taxon>
    </lineage>
</organism>
<evidence type="ECO:0000256" key="1">
    <source>
        <dbReference type="SAM" id="MobiDB-lite"/>
    </source>
</evidence>
<name>A0A0P1HYS3_9RHOB</name>
<gene>
    <name evidence="3" type="ORF">PHA8399_03618</name>
</gene>
<evidence type="ECO:0000313" key="4">
    <source>
        <dbReference type="Proteomes" id="UP000051326"/>
    </source>
</evidence>
<feature type="chain" id="PRO_5006064728" evidence="2">
    <location>
        <begin position="21"/>
        <end position="818"/>
    </location>
</feature>
<dbReference type="EMBL" id="CYSR01000031">
    <property type="protein sequence ID" value="CUI01473.1"/>
    <property type="molecule type" value="Genomic_DNA"/>
</dbReference>
<feature type="signal peptide" evidence="2">
    <location>
        <begin position="1"/>
        <end position="20"/>
    </location>
</feature>
<keyword evidence="2" id="KW-0732">Signal</keyword>
<protein>
    <submittedName>
        <fullName evidence="3">Uncharacterized protein</fullName>
    </submittedName>
</protein>
<evidence type="ECO:0000256" key="2">
    <source>
        <dbReference type="SAM" id="SignalP"/>
    </source>
</evidence>
<dbReference type="AlphaFoldDB" id="A0A0P1HYS3"/>
<sequence length="818" mass="86755">MIWRAFATAAVVLTAGTVQAQTIVTRSGEHKGFTRLVMRLPNGADWSLTQSGNTATVNIDAPEAVFDTSRVFNLIPRTRLQSLEQNGPGQPLRLQLGCECTVTSYVQENGYLVVDIRDGGKPAPQPRYTTAGSILPITTPVAGGGYRFSFSQSAAADARMALELAATVAGQSEPARTVRPQDSAEAPSPEPAPAGLEEQTPTDVVLPLDGSSIPAAAEDVAAAMLPGLPDTGMLLDLAETERAAVVKESERRLLQQIGRAANQGLVSVAPDGLPGAGTAAGLDPLGRSDRPLNPLDHISVTSAIDRETGLMAALTEGSNEAAHCIPDRDVAIHTWGNESPFADQIGPLRSALVQEFDDVNPAGVFALARIYLYFGFGAEARSMLEILPAAERGSPDAAVLEAMALLMDGVDLPPQNPFSGQQACESNSAFWGALADGAVKKNSNTDAIQQAFSKLPTHLRVHLGPRVSKMFAEAGEHHVAEAMLRAVDRTGIEEVPEINLAEAAIAELEGDTEKVAEELTSEVAERTGNAPAALIDLVALSVKERKALSPDVPDLIASYELENRDTELGADLRKAHVSSLALIGQFHDAFQELNELTERDGPGARAVALEPLLLLLAERADDVTFLQYGLVFAGQATAAEAAPVAVPVARRLLDLGFADFAQELLNKLSLAPQDETRRLMMAEAALALDKPHRALVELMGLDGSKANRLRAEALWRNGEYGRAGEYLLAENEKDAAARGFWHSENLGAIEEIEPEEGAQFGTVASVTTRIGETVQDPDSLPPLAYARALVESSEGTRGGIADLLNQIGRAADAPEETQ</sequence>
<accession>A0A0P1HYS3</accession>
<dbReference type="RefSeq" id="WP_208856338.1">
    <property type="nucleotide sequence ID" value="NZ_CYSR01000031.1"/>
</dbReference>
<dbReference type="Proteomes" id="UP000051326">
    <property type="component" value="Unassembled WGS sequence"/>
</dbReference>